<dbReference type="AlphaFoldDB" id="A0A165N5E3"/>
<evidence type="ECO:0000313" key="13">
    <source>
        <dbReference type="EMBL" id="KZW00238.1"/>
    </source>
</evidence>
<dbReference type="PROSITE" id="PS50889">
    <property type="entry name" value="S4"/>
    <property type="match status" value="1"/>
</dbReference>
<evidence type="ECO:0000313" key="14">
    <source>
        <dbReference type="Proteomes" id="UP000077266"/>
    </source>
</evidence>
<dbReference type="InParanoid" id="A0A165N5E3"/>
<evidence type="ECO:0000256" key="5">
    <source>
        <dbReference type="ARBA" id="ARBA00022884"/>
    </source>
</evidence>
<dbReference type="PANTHER" id="PTHR11766">
    <property type="entry name" value="TYROSYL-TRNA SYNTHETASE"/>
    <property type="match status" value="1"/>
</dbReference>
<dbReference type="GO" id="GO:0003723">
    <property type="term" value="F:RNA binding"/>
    <property type="evidence" value="ECO:0007669"/>
    <property type="project" value="UniProtKB-KW"/>
</dbReference>
<keyword evidence="14" id="KW-1185">Reference proteome</keyword>
<protein>
    <recommendedName>
        <fullName evidence="1 11">Tyrosine--tRNA ligase</fullName>
        <ecNumber evidence="1 11">6.1.1.1</ecNumber>
    </recommendedName>
    <alternativeName>
        <fullName evidence="8 11">Tyrosyl-tRNA synthetase</fullName>
    </alternativeName>
</protein>
<dbReference type="PRINTS" id="PR01040">
    <property type="entry name" value="TRNASYNTHTYR"/>
</dbReference>
<name>A0A165N5E3_EXIGL</name>
<feature type="domain" description="Tyrosine--tRNA ligase SYY-like C-terminal" evidence="12">
    <location>
        <begin position="383"/>
        <end position="446"/>
    </location>
</feature>
<gene>
    <name evidence="13" type="ORF">EXIGLDRAFT_722296</name>
</gene>
<dbReference type="Gene3D" id="1.10.240.10">
    <property type="entry name" value="Tyrosyl-Transfer RNA Synthetase"/>
    <property type="match status" value="1"/>
</dbReference>
<evidence type="ECO:0000256" key="1">
    <source>
        <dbReference type="ARBA" id="ARBA00013160"/>
    </source>
</evidence>
<dbReference type="GO" id="GO:0004831">
    <property type="term" value="F:tyrosine-tRNA ligase activity"/>
    <property type="evidence" value="ECO:0007669"/>
    <property type="project" value="UniProtKB-EC"/>
</dbReference>
<dbReference type="InterPro" id="IPR024088">
    <property type="entry name" value="Tyr-tRNA-ligase_bac-type"/>
</dbReference>
<dbReference type="CDD" id="cd00805">
    <property type="entry name" value="TyrRS_core"/>
    <property type="match status" value="1"/>
</dbReference>
<dbReference type="PANTHER" id="PTHR11766:SF0">
    <property type="entry name" value="TYROSINE--TRNA LIGASE, MITOCHONDRIAL"/>
    <property type="match status" value="1"/>
</dbReference>
<dbReference type="Proteomes" id="UP000077266">
    <property type="component" value="Unassembled WGS sequence"/>
</dbReference>
<keyword evidence="2 11" id="KW-0436">Ligase</keyword>
<dbReference type="OrthoDB" id="337870at2759"/>
<evidence type="ECO:0000256" key="4">
    <source>
        <dbReference type="ARBA" id="ARBA00022840"/>
    </source>
</evidence>
<dbReference type="InterPro" id="IPR001412">
    <property type="entry name" value="aa-tRNA-synth_I_CS"/>
</dbReference>
<dbReference type="InterPro" id="IPR014729">
    <property type="entry name" value="Rossmann-like_a/b/a_fold"/>
</dbReference>
<dbReference type="GO" id="GO:0005829">
    <property type="term" value="C:cytosol"/>
    <property type="evidence" value="ECO:0007669"/>
    <property type="project" value="TreeGrafter"/>
</dbReference>
<dbReference type="InterPro" id="IPR054608">
    <property type="entry name" value="SYY-like_C"/>
</dbReference>
<dbReference type="InterPro" id="IPR002305">
    <property type="entry name" value="aa-tRNA-synth_Ic"/>
</dbReference>
<comment type="similarity">
    <text evidence="11">Belongs to the class-I aminoacyl-tRNA synthetase family.</text>
</comment>
<evidence type="ECO:0000256" key="11">
    <source>
        <dbReference type="RuleBase" id="RU361234"/>
    </source>
</evidence>
<dbReference type="PROSITE" id="PS00178">
    <property type="entry name" value="AA_TRNA_LIGASE_I"/>
    <property type="match status" value="1"/>
</dbReference>
<evidence type="ECO:0000256" key="10">
    <source>
        <dbReference type="PROSITE-ProRule" id="PRU00182"/>
    </source>
</evidence>
<evidence type="ECO:0000256" key="6">
    <source>
        <dbReference type="ARBA" id="ARBA00022917"/>
    </source>
</evidence>
<dbReference type="NCBIfam" id="TIGR00234">
    <property type="entry name" value="tyrS"/>
    <property type="match status" value="1"/>
</dbReference>
<dbReference type="STRING" id="1314781.A0A165N5E3"/>
<dbReference type="Pfam" id="PF00579">
    <property type="entry name" value="tRNA-synt_1b"/>
    <property type="match status" value="1"/>
</dbReference>
<evidence type="ECO:0000256" key="3">
    <source>
        <dbReference type="ARBA" id="ARBA00022741"/>
    </source>
</evidence>
<dbReference type="SUPFAM" id="SSF52374">
    <property type="entry name" value="Nucleotidylyl transferase"/>
    <property type="match status" value="1"/>
</dbReference>
<evidence type="ECO:0000256" key="9">
    <source>
        <dbReference type="ARBA" id="ARBA00048248"/>
    </source>
</evidence>
<dbReference type="InterPro" id="IPR036986">
    <property type="entry name" value="S4_RNA-bd_sf"/>
</dbReference>
<dbReference type="Pfam" id="PF22421">
    <property type="entry name" value="SYY_C-terminal"/>
    <property type="match status" value="1"/>
</dbReference>
<keyword evidence="7 11" id="KW-0030">Aminoacyl-tRNA synthetase</keyword>
<comment type="catalytic activity">
    <reaction evidence="9 11">
        <text>tRNA(Tyr) + L-tyrosine + ATP = L-tyrosyl-tRNA(Tyr) + AMP + diphosphate + H(+)</text>
        <dbReference type="Rhea" id="RHEA:10220"/>
        <dbReference type="Rhea" id="RHEA-COMP:9706"/>
        <dbReference type="Rhea" id="RHEA-COMP:9707"/>
        <dbReference type="ChEBI" id="CHEBI:15378"/>
        <dbReference type="ChEBI" id="CHEBI:30616"/>
        <dbReference type="ChEBI" id="CHEBI:33019"/>
        <dbReference type="ChEBI" id="CHEBI:58315"/>
        <dbReference type="ChEBI" id="CHEBI:78442"/>
        <dbReference type="ChEBI" id="CHEBI:78536"/>
        <dbReference type="ChEBI" id="CHEBI:456215"/>
        <dbReference type="EC" id="6.1.1.1"/>
    </reaction>
</comment>
<keyword evidence="3 11" id="KW-0547">Nucleotide-binding</keyword>
<dbReference type="EC" id="6.1.1.1" evidence="1 11"/>
<evidence type="ECO:0000256" key="2">
    <source>
        <dbReference type="ARBA" id="ARBA00022598"/>
    </source>
</evidence>
<sequence>MSLLRALTARGFIHQATNSDVVATLLYPATKLQRTVFYLGIDPTAPSLHVGHLVPLMMLAHLQSYGHIPIALVGGATGRVGDPSFRNTARESMPEELARNNVQRLTAQIRQFSHKALDRTNAISSGLGVSKVYDVSVLDNADWHGSISVSKFLDIVGDLKVNAMMGRDSMKMRSDSGFGPSYRELSYQVLQAYDFWYLFKEHNCTLQIGGSDQWGNIVTGIDLIGRRTTFDQGPVDGVDVRLAQGLTTNLLTTRSGEKFGKSAGNAVWLNESMTSVYEFYQFWIGQPDEDVEKYLKLFTFLNRREVETVMATHLAAPEKRHAQQVLAREVTALVHNRFGVNAAESVTQIVFGELAGLKAKEVVRGLQGSEMLFPLSMTSVIDRRIPHLAVQAGLVESLTQARTLIQKGGLYLNNVRVTSPTEVWTNEHLIDERLLILRSGKHKHKVVYIL</sequence>
<dbReference type="FunCoup" id="A0A165N5E3">
    <property type="interactions" value="555"/>
</dbReference>
<dbReference type="InterPro" id="IPR002307">
    <property type="entry name" value="Tyr-tRNA-ligase"/>
</dbReference>
<dbReference type="GO" id="GO:0005524">
    <property type="term" value="F:ATP binding"/>
    <property type="evidence" value="ECO:0007669"/>
    <property type="project" value="UniProtKB-KW"/>
</dbReference>
<evidence type="ECO:0000256" key="7">
    <source>
        <dbReference type="ARBA" id="ARBA00023146"/>
    </source>
</evidence>
<dbReference type="GO" id="GO:0006437">
    <property type="term" value="P:tyrosyl-tRNA aminoacylation"/>
    <property type="evidence" value="ECO:0007669"/>
    <property type="project" value="InterPro"/>
</dbReference>
<dbReference type="SUPFAM" id="SSF55174">
    <property type="entry name" value="Alpha-L RNA-binding motif"/>
    <property type="match status" value="1"/>
</dbReference>
<organism evidence="13 14">
    <name type="scientific">Exidia glandulosa HHB12029</name>
    <dbReference type="NCBI Taxonomy" id="1314781"/>
    <lineage>
        <taxon>Eukaryota</taxon>
        <taxon>Fungi</taxon>
        <taxon>Dikarya</taxon>
        <taxon>Basidiomycota</taxon>
        <taxon>Agaricomycotina</taxon>
        <taxon>Agaricomycetes</taxon>
        <taxon>Auriculariales</taxon>
        <taxon>Exidiaceae</taxon>
        <taxon>Exidia</taxon>
    </lineage>
</organism>
<dbReference type="Gene3D" id="3.10.290.10">
    <property type="entry name" value="RNA-binding S4 domain"/>
    <property type="match status" value="1"/>
</dbReference>
<dbReference type="Gene3D" id="3.40.50.620">
    <property type="entry name" value="HUPs"/>
    <property type="match status" value="1"/>
</dbReference>
<evidence type="ECO:0000256" key="8">
    <source>
        <dbReference type="ARBA" id="ARBA00033323"/>
    </source>
</evidence>
<dbReference type="CDD" id="cd00165">
    <property type="entry name" value="S4"/>
    <property type="match status" value="1"/>
</dbReference>
<keyword evidence="6 11" id="KW-0648">Protein biosynthesis</keyword>
<keyword evidence="5 10" id="KW-0694">RNA-binding</keyword>
<reference evidence="13 14" key="1">
    <citation type="journal article" date="2016" name="Mol. Biol. Evol.">
        <title>Comparative Genomics of Early-Diverging Mushroom-Forming Fungi Provides Insights into the Origins of Lignocellulose Decay Capabilities.</title>
        <authorList>
            <person name="Nagy L.G."/>
            <person name="Riley R."/>
            <person name="Tritt A."/>
            <person name="Adam C."/>
            <person name="Daum C."/>
            <person name="Floudas D."/>
            <person name="Sun H."/>
            <person name="Yadav J.S."/>
            <person name="Pangilinan J."/>
            <person name="Larsson K.H."/>
            <person name="Matsuura K."/>
            <person name="Barry K."/>
            <person name="Labutti K."/>
            <person name="Kuo R."/>
            <person name="Ohm R.A."/>
            <person name="Bhattacharya S.S."/>
            <person name="Shirouzu T."/>
            <person name="Yoshinaga Y."/>
            <person name="Martin F.M."/>
            <person name="Grigoriev I.V."/>
            <person name="Hibbett D.S."/>
        </authorList>
    </citation>
    <scope>NUCLEOTIDE SEQUENCE [LARGE SCALE GENOMIC DNA]</scope>
    <source>
        <strain evidence="13 14">HHB12029</strain>
    </source>
</reference>
<keyword evidence="4 11" id="KW-0067">ATP-binding</keyword>
<dbReference type="EMBL" id="KV425902">
    <property type="protein sequence ID" value="KZW00238.1"/>
    <property type="molecule type" value="Genomic_DNA"/>
</dbReference>
<proteinExistence type="inferred from homology"/>
<accession>A0A165N5E3</accession>
<evidence type="ECO:0000259" key="12">
    <source>
        <dbReference type="Pfam" id="PF22421"/>
    </source>
</evidence>
<dbReference type="FunFam" id="1.10.240.10:FF:000001">
    <property type="entry name" value="Tyrosine--tRNA ligase"/>
    <property type="match status" value="1"/>
</dbReference>
<dbReference type="GO" id="GO:0005739">
    <property type="term" value="C:mitochondrion"/>
    <property type="evidence" value="ECO:0007669"/>
    <property type="project" value="TreeGrafter"/>
</dbReference>